<dbReference type="AlphaFoldDB" id="A0A238U7X3"/>
<evidence type="ECO:0000313" key="3">
    <source>
        <dbReference type="Proteomes" id="UP000215214"/>
    </source>
</evidence>
<sequence>MYTKNLSIFLFLYLFSLIAYSQTPEGFNYQSVVRNASGEILANANVGVELKLRQATADGTVIYTETHTTTTNGYGVFSLIVGQGATVDTFSTIDWASNSHFLEVSIDIAGGTTYVSMGTTQLLSVPYALQAKYVENGDNLGNHTLTENIKTDGKWISNDGDDEGLLVNSGGRVTTSHKLFLGSNINLDTHWINGDGTNDSGIQFDTNGNVITSAKISLGGNIQINSNWISNDGDDEGIAIKADGSVGIGESNPQTSLDVVDNAVIGNIAVGSQSTTQNASNQKDEGYMTTPWIYTSAIQAPGERDSSPTMIAVGGDNNFGKADEIHFVTNGTSQVEITDGLLNVSGSIKSTGNFELDGALTTSSFENQIFGSYDDTSNLSNLERRNVIIGYQAAEGAQSGDSNVVIGYFAGYNLNGDSNVLIGTAAGAGGSFSNQLHIRNLIYGEFDNDYLQVNGELKVEENIATDGNVVIDQDGDDLRAAGASNNVEIISIIVNADGSLNTNVTNSSGITASRSGNTYTVNYSNHFSNLPAVTITCIGSTSVTRAAMITSLAQGKVEYQVRSSGGDNKTDAATVLHIIGKR</sequence>
<evidence type="ECO:0000313" key="2">
    <source>
        <dbReference type="EMBL" id="SNR15293.1"/>
    </source>
</evidence>
<feature type="chain" id="PRO_5012014487" evidence="1">
    <location>
        <begin position="22"/>
        <end position="582"/>
    </location>
</feature>
<proteinExistence type="predicted"/>
<name>A0A238U7X3_9FLAO</name>
<protein>
    <submittedName>
        <fullName evidence="2">Uncharacterized protein</fullName>
    </submittedName>
</protein>
<organism evidence="2 3">
    <name type="scientific">Tenacibaculum jejuense</name>
    <dbReference type="NCBI Taxonomy" id="584609"/>
    <lineage>
        <taxon>Bacteria</taxon>
        <taxon>Pseudomonadati</taxon>
        <taxon>Bacteroidota</taxon>
        <taxon>Flavobacteriia</taxon>
        <taxon>Flavobacteriales</taxon>
        <taxon>Flavobacteriaceae</taxon>
        <taxon>Tenacibaculum</taxon>
    </lineage>
</organism>
<reference evidence="2 3" key="1">
    <citation type="submission" date="2017-07" db="EMBL/GenBank/DDBJ databases">
        <authorList>
            <person name="Sun Z.S."/>
            <person name="Albrecht U."/>
            <person name="Echele G."/>
            <person name="Lee C.C."/>
        </authorList>
    </citation>
    <scope>NUCLEOTIDE SEQUENCE [LARGE SCALE GENOMIC DNA]</scope>
    <source>
        <strain evidence="3">type strain: KCTC 22618</strain>
    </source>
</reference>
<feature type="signal peptide" evidence="1">
    <location>
        <begin position="1"/>
        <end position="21"/>
    </location>
</feature>
<keyword evidence="1" id="KW-0732">Signal</keyword>
<dbReference type="EMBL" id="LT899436">
    <property type="protein sequence ID" value="SNR15293.1"/>
    <property type="molecule type" value="Genomic_DNA"/>
</dbReference>
<gene>
    <name evidence="2" type="ORF">TJEJU_1565</name>
</gene>
<evidence type="ECO:0000256" key="1">
    <source>
        <dbReference type="SAM" id="SignalP"/>
    </source>
</evidence>
<keyword evidence="3" id="KW-1185">Reference proteome</keyword>
<accession>A0A238U7X3</accession>
<dbReference type="KEGG" id="tje:TJEJU_1565"/>
<dbReference type="Proteomes" id="UP000215214">
    <property type="component" value="Chromosome TJEJU"/>
</dbReference>